<protein>
    <submittedName>
        <fullName evidence="1">Uncharacterized protein</fullName>
    </submittedName>
</protein>
<comment type="caution">
    <text evidence="1">The sequence shown here is derived from an EMBL/GenBank/DDBJ whole genome shotgun (WGS) entry which is preliminary data.</text>
</comment>
<dbReference type="AlphaFoldDB" id="A0A2I0JUZ5"/>
<dbReference type="Proteomes" id="UP000233551">
    <property type="component" value="Unassembled WGS sequence"/>
</dbReference>
<dbReference type="EMBL" id="PGOL01001187">
    <property type="protein sequence ID" value="PKI60115.1"/>
    <property type="molecule type" value="Genomic_DNA"/>
</dbReference>
<name>A0A2I0JUZ5_PUNGR</name>
<evidence type="ECO:0000313" key="2">
    <source>
        <dbReference type="Proteomes" id="UP000233551"/>
    </source>
</evidence>
<organism evidence="1 2">
    <name type="scientific">Punica granatum</name>
    <name type="common">Pomegranate</name>
    <dbReference type="NCBI Taxonomy" id="22663"/>
    <lineage>
        <taxon>Eukaryota</taxon>
        <taxon>Viridiplantae</taxon>
        <taxon>Streptophyta</taxon>
        <taxon>Embryophyta</taxon>
        <taxon>Tracheophyta</taxon>
        <taxon>Spermatophyta</taxon>
        <taxon>Magnoliopsida</taxon>
        <taxon>eudicotyledons</taxon>
        <taxon>Gunneridae</taxon>
        <taxon>Pentapetalae</taxon>
        <taxon>rosids</taxon>
        <taxon>malvids</taxon>
        <taxon>Myrtales</taxon>
        <taxon>Lythraceae</taxon>
        <taxon>Punica</taxon>
    </lineage>
</organism>
<sequence>MVAHILPTLLMEDPAAEFIPIRLPRLRLEHPSDPYVITGEVIGRRDLSANFLQGPLNIPKKSIYWEASFYSILVEDEGGLGGG</sequence>
<proteinExistence type="predicted"/>
<evidence type="ECO:0000313" key="1">
    <source>
        <dbReference type="EMBL" id="PKI60115.1"/>
    </source>
</evidence>
<reference evidence="1 2" key="1">
    <citation type="submission" date="2017-11" db="EMBL/GenBank/DDBJ databases">
        <title>De-novo sequencing of pomegranate (Punica granatum L.) genome.</title>
        <authorList>
            <person name="Akparov Z."/>
            <person name="Amiraslanov A."/>
            <person name="Hajiyeva S."/>
            <person name="Abbasov M."/>
            <person name="Kaur K."/>
            <person name="Hamwieh A."/>
            <person name="Solovyev V."/>
            <person name="Salamov A."/>
            <person name="Braich B."/>
            <person name="Kosarev P."/>
            <person name="Mahmoud A."/>
            <person name="Hajiyev E."/>
            <person name="Babayeva S."/>
            <person name="Izzatullayeva V."/>
            <person name="Mammadov A."/>
            <person name="Mammadov A."/>
            <person name="Sharifova S."/>
            <person name="Ojaghi J."/>
            <person name="Eynullazada K."/>
            <person name="Bayramov B."/>
            <person name="Abdulazimova A."/>
            <person name="Shahmuradov I."/>
        </authorList>
    </citation>
    <scope>NUCLEOTIDE SEQUENCE [LARGE SCALE GENOMIC DNA]</scope>
    <source>
        <strain evidence="2">cv. AG2017</strain>
        <tissue evidence="1">Leaf</tissue>
    </source>
</reference>
<keyword evidence="2" id="KW-1185">Reference proteome</keyword>
<accession>A0A2I0JUZ5</accession>
<gene>
    <name evidence="1" type="ORF">CRG98_019459</name>
</gene>